<gene>
    <name evidence="1" type="ORF">DRW41_22095</name>
</gene>
<name>A0A3D8GKD3_9BACI</name>
<reference evidence="1 2" key="1">
    <citation type="submission" date="2018-07" db="EMBL/GenBank/DDBJ databases">
        <title>Bacillus sp. YLB-04 draft genome sequence.</title>
        <authorList>
            <person name="Yu L."/>
            <person name="Tang X."/>
        </authorList>
    </citation>
    <scope>NUCLEOTIDE SEQUENCE [LARGE SCALE GENOMIC DNA]</scope>
    <source>
        <strain evidence="1 2">YLB-04</strain>
    </source>
</reference>
<sequence length="88" mass="10272">MHNAGIRFYLGEPHIILADNSGGYIRESTSFFDENLIVGDPFTWRKDAKQADVYYIVDLPEGRKHLTIKYRKGMRPAYIYLQRADYAL</sequence>
<dbReference type="EMBL" id="QNQT01000020">
    <property type="protein sequence ID" value="RDU34719.1"/>
    <property type="molecule type" value="Genomic_DNA"/>
</dbReference>
<protein>
    <submittedName>
        <fullName evidence="1">Uncharacterized protein</fullName>
    </submittedName>
</protein>
<proteinExistence type="predicted"/>
<evidence type="ECO:0000313" key="2">
    <source>
        <dbReference type="Proteomes" id="UP000257144"/>
    </source>
</evidence>
<dbReference type="Proteomes" id="UP000257144">
    <property type="component" value="Unassembled WGS sequence"/>
</dbReference>
<comment type="caution">
    <text evidence="1">The sequence shown here is derived from an EMBL/GenBank/DDBJ whole genome shotgun (WGS) entry which is preliminary data.</text>
</comment>
<dbReference type="RefSeq" id="WP_115454176.1">
    <property type="nucleotide sequence ID" value="NZ_QNQT01000020.1"/>
</dbReference>
<dbReference type="AlphaFoldDB" id="A0A3D8GKD3"/>
<accession>A0A3D8GKD3</accession>
<organism evidence="1 2">
    <name type="scientific">Neobacillus piezotolerans</name>
    <dbReference type="NCBI Taxonomy" id="2259171"/>
    <lineage>
        <taxon>Bacteria</taxon>
        <taxon>Bacillati</taxon>
        <taxon>Bacillota</taxon>
        <taxon>Bacilli</taxon>
        <taxon>Bacillales</taxon>
        <taxon>Bacillaceae</taxon>
        <taxon>Neobacillus</taxon>
    </lineage>
</organism>
<keyword evidence="2" id="KW-1185">Reference proteome</keyword>
<evidence type="ECO:0000313" key="1">
    <source>
        <dbReference type="EMBL" id="RDU34719.1"/>
    </source>
</evidence>